<keyword evidence="2" id="KW-1185">Reference proteome</keyword>
<proteinExistence type="predicted"/>
<dbReference type="Proteomes" id="UP001519325">
    <property type="component" value="Unassembled WGS sequence"/>
</dbReference>
<sequence>MISVDYRALSKSKPPSFVVFDDRYRLSLPLAGDRAEMSEVRGTVALMTERMFFLRAPSEVRA</sequence>
<organism evidence="1 2">
    <name type="scientific">Nocardia goodfellowii</name>
    <dbReference type="NCBI Taxonomy" id="882446"/>
    <lineage>
        <taxon>Bacteria</taxon>
        <taxon>Bacillati</taxon>
        <taxon>Actinomycetota</taxon>
        <taxon>Actinomycetes</taxon>
        <taxon>Mycobacteriales</taxon>
        <taxon>Nocardiaceae</taxon>
        <taxon>Nocardia</taxon>
    </lineage>
</organism>
<dbReference type="RefSeq" id="WP_209891108.1">
    <property type="nucleotide sequence ID" value="NZ_JAGGMR010000001.1"/>
</dbReference>
<accession>A0ABS4QG42</accession>
<gene>
    <name evidence="1" type="ORF">BJ987_003566</name>
</gene>
<comment type="caution">
    <text evidence="1">The sequence shown here is derived from an EMBL/GenBank/DDBJ whole genome shotgun (WGS) entry which is preliminary data.</text>
</comment>
<evidence type="ECO:0000313" key="2">
    <source>
        <dbReference type="Proteomes" id="UP001519325"/>
    </source>
</evidence>
<evidence type="ECO:0000313" key="1">
    <source>
        <dbReference type="EMBL" id="MBP2190665.1"/>
    </source>
</evidence>
<protein>
    <submittedName>
        <fullName evidence="1">Uncharacterized protein</fullName>
    </submittedName>
</protein>
<dbReference type="EMBL" id="JAGGMR010000001">
    <property type="protein sequence ID" value="MBP2190665.1"/>
    <property type="molecule type" value="Genomic_DNA"/>
</dbReference>
<reference evidence="1 2" key="1">
    <citation type="submission" date="2021-03" db="EMBL/GenBank/DDBJ databases">
        <title>Sequencing the genomes of 1000 actinobacteria strains.</title>
        <authorList>
            <person name="Klenk H.-P."/>
        </authorList>
    </citation>
    <scope>NUCLEOTIDE SEQUENCE [LARGE SCALE GENOMIC DNA]</scope>
    <source>
        <strain evidence="1 2">DSM 45516</strain>
    </source>
</reference>
<name>A0ABS4QG42_9NOCA</name>